<dbReference type="PANTHER" id="PTHR28165">
    <property type="entry name" value="NON-CLASSICAL EXPORT PROTEIN 2-RELATED"/>
    <property type="match status" value="1"/>
</dbReference>
<evidence type="ECO:0000313" key="4">
    <source>
        <dbReference type="EMBL" id="KAE9276113.1"/>
    </source>
</evidence>
<evidence type="ECO:0000256" key="1">
    <source>
        <dbReference type="SAM" id="MobiDB-lite"/>
    </source>
</evidence>
<keyword evidence="2" id="KW-1133">Transmembrane helix</keyword>
<feature type="region of interest" description="Disordered" evidence="1">
    <location>
        <begin position="78"/>
        <end position="97"/>
    </location>
</feature>
<dbReference type="Proteomes" id="UP000434957">
    <property type="component" value="Unassembled WGS sequence"/>
</dbReference>
<feature type="compositionally biased region" description="Polar residues" evidence="1">
    <location>
        <begin position="85"/>
        <end position="97"/>
    </location>
</feature>
<dbReference type="EMBL" id="QXFT01004743">
    <property type="protein sequence ID" value="KAE9276113.1"/>
    <property type="molecule type" value="Genomic_DNA"/>
</dbReference>
<feature type="transmembrane region" description="Helical" evidence="2">
    <location>
        <begin position="49"/>
        <end position="70"/>
    </location>
</feature>
<dbReference type="Proteomes" id="UP000435112">
    <property type="component" value="Unassembled WGS sequence"/>
</dbReference>
<evidence type="ECO:0008006" key="7">
    <source>
        <dbReference type="Google" id="ProtNLM"/>
    </source>
</evidence>
<protein>
    <recommendedName>
        <fullName evidence="7">MARVEL domain-containing protein</fullName>
    </recommendedName>
</protein>
<accession>A0A6A3HIN4</accession>
<evidence type="ECO:0000313" key="5">
    <source>
        <dbReference type="Proteomes" id="UP000434957"/>
    </source>
</evidence>
<evidence type="ECO:0000313" key="3">
    <source>
        <dbReference type="EMBL" id="KAE8968158.1"/>
    </source>
</evidence>
<proteinExistence type="predicted"/>
<organism evidence="3 6">
    <name type="scientific">Phytophthora rubi</name>
    <dbReference type="NCBI Taxonomy" id="129364"/>
    <lineage>
        <taxon>Eukaryota</taxon>
        <taxon>Sar</taxon>
        <taxon>Stramenopiles</taxon>
        <taxon>Oomycota</taxon>
        <taxon>Peronosporomycetes</taxon>
        <taxon>Peronosporales</taxon>
        <taxon>Peronosporaceae</taxon>
        <taxon>Phytophthora</taxon>
    </lineage>
</organism>
<sequence>MAITSGSIYFSAALLFATSTQVSDCSTSNSEFVTYHGSTLFRCGSMNTGYIFTFIAVAMYVVTFALSFLYRSSSSERNAESNHSTETAHASDVGQQV</sequence>
<comment type="caution">
    <text evidence="3">The sequence shown here is derived from an EMBL/GenBank/DDBJ whole genome shotgun (WGS) entry which is preliminary data.</text>
</comment>
<keyword evidence="2" id="KW-0812">Transmembrane</keyword>
<gene>
    <name evidence="3" type="ORF">PR002_g27845</name>
    <name evidence="4" type="ORF">PR003_g29150</name>
</gene>
<keyword evidence="2" id="KW-0472">Membrane</keyword>
<keyword evidence="5" id="KW-1185">Reference proteome</keyword>
<dbReference type="OrthoDB" id="105257at2759"/>
<evidence type="ECO:0000313" key="6">
    <source>
        <dbReference type="Proteomes" id="UP000435112"/>
    </source>
</evidence>
<dbReference type="EMBL" id="QXFU01004562">
    <property type="protein sequence ID" value="KAE8968158.1"/>
    <property type="molecule type" value="Genomic_DNA"/>
</dbReference>
<name>A0A6A3HIN4_9STRA</name>
<reference evidence="3 6" key="1">
    <citation type="submission" date="2018-09" db="EMBL/GenBank/DDBJ databases">
        <title>Genomic investigation of the strawberry pathogen Phytophthora fragariae indicates pathogenicity is determined by transcriptional variation in three key races.</title>
        <authorList>
            <person name="Adams T.M."/>
            <person name="Armitage A.D."/>
            <person name="Sobczyk M.K."/>
            <person name="Bates H.J."/>
            <person name="Dunwell J.M."/>
            <person name="Nellist C.F."/>
            <person name="Harrison R.J."/>
        </authorList>
    </citation>
    <scope>NUCLEOTIDE SEQUENCE [LARGE SCALE GENOMIC DNA]</scope>
    <source>
        <strain evidence="3 6">SCRP324</strain>
        <strain evidence="4 5">SCRP333</strain>
    </source>
</reference>
<evidence type="ECO:0000256" key="2">
    <source>
        <dbReference type="SAM" id="Phobius"/>
    </source>
</evidence>
<dbReference type="InterPro" id="IPR052649">
    <property type="entry name" value="NCE102-like"/>
</dbReference>
<dbReference type="AlphaFoldDB" id="A0A6A3HIN4"/>
<dbReference type="PANTHER" id="PTHR28165:SF1">
    <property type="entry name" value="NON-CLASSICAL EXPORT PROTEIN 2-RELATED"/>
    <property type="match status" value="1"/>
</dbReference>